<accession>A0A397GL02</accession>
<dbReference type="Proteomes" id="UP000266861">
    <property type="component" value="Unassembled WGS sequence"/>
</dbReference>
<organism evidence="2 3">
    <name type="scientific">Diversispora epigaea</name>
    <dbReference type="NCBI Taxonomy" id="1348612"/>
    <lineage>
        <taxon>Eukaryota</taxon>
        <taxon>Fungi</taxon>
        <taxon>Fungi incertae sedis</taxon>
        <taxon>Mucoromycota</taxon>
        <taxon>Glomeromycotina</taxon>
        <taxon>Glomeromycetes</taxon>
        <taxon>Diversisporales</taxon>
        <taxon>Diversisporaceae</taxon>
        <taxon>Diversispora</taxon>
    </lineage>
</organism>
<comment type="caution">
    <text evidence="2">The sequence shown here is derived from an EMBL/GenBank/DDBJ whole genome shotgun (WGS) entry which is preliminary data.</text>
</comment>
<proteinExistence type="predicted"/>
<feature type="region of interest" description="Disordered" evidence="1">
    <location>
        <begin position="20"/>
        <end position="42"/>
    </location>
</feature>
<sequence length="72" mass="8461">MQLKIEILREIKKKFSELIENTDEKSANESDTETKESEKDDEKIIFKNITIENDDDENDKNTVPVFLSEKLN</sequence>
<dbReference type="AlphaFoldDB" id="A0A397GL02"/>
<reference evidence="2 3" key="1">
    <citation type="submission" date="2018-08" db="EMBL/GenBank/DDBJ databases">
        <title>Genome and evolution of the arbuscular mycorrhizal fungus Diversispora epigaea (formerly Glomus versiforme) and its bacterial endosymbionts.</title>
        <authorList>
            <person name="Sun X."/>
            <person name="Fei Z."/>
            <person name="Harrison M."/>
        </authorList>
    </citation>
    <scope>NUCLEOTIDE SEQUENCE [LARGE SCALE GENOMIC DNA]</scope>
    <source>
        <strain evidence="2 3">IT104</strain>
    </source>
</reference>
<keyword evidence="3" id="KW-1185">Reference proteome</keyword>
<gene>
    <name evidence="2" type="ORF">Glove_481g86</name>
</gene>
<evidence type="ECO:0000313" key="3">
    <source>
        <dbReference type="Proteomes" id="UP000266861"/>
    </source>
</evidence>
<feature type="region of interest" description="Disordered" evidence="1">
    <location>
        <begin position="53"/>
        <end position="72"/>
    </location>
</feature>
<evidence type="ECO:0000313" key="2">
    <source>
        <dbReference type="EMBL" id="RHZ51227.1"/>
    </source>
</evidence>
<dbReference type="EMBL" id="PQFF01000420">
    <property type="protein sequence ID" value="RHZ51227.1"/>
    <property type="molecule type" value="Genomic_DNA"/>
</dbReference>
<protein>
    <submittedName>
        <fullName evidence="2">Uncharacterized protein</fullName>
    </submittedName>
</protein>
<name>A0A397GL02_9GLOM</name>
<evidence type="ECO:0000256" key="1">
    <source>
        <dbReference type="SAM" id="MobiDB-lite"/>
    </source>
</evidence>